<dbReference type="EMBL" id="MWQN01000001">
    <property type="protein sequence ID" value="OPC81273.1"/>
    <property type="molecule type" value="Genomic_DNA"/>
</dbReference>
<accession>A0A1T3NWQ1</accession>
<keyword evidence="1" id="KW-1133">Transmembrane helix</keyword>
<gene>
    <name evidence="2" type="ORF">B4N89_10225</name>
</gene>
<evidence type="ECO:0000313" key="2">
    <source>
        <dbReference type="EMBL" id="OPC81273.1"/>
    </source>
</evidence>
<evidence type="ECO:0000313" key="3">
    <source>
        <dbReference type="Proteomes" id="UP000190037"/>
    </source>
</evidence>
<dbReference type="RefSeq" id="WP_143657919.1">
    <property type="nucleotide sequence ID" value="NZ_MWQN01000001.1"/>
</dbReference>
<keyword evidence="3" id="KW-1185">Reference proteome</keyword>
<organism evidence="2 3">
    <name type="scientific">Embleya scabrispora</name>
    <dbReference type="NCBI Taxonomy" id="159449"/>
    <lineage>
        <taxon>Bacteria</taxon>
        <taxon>Bacillati</taxon>
        <taxon>Actinomycetota</taxon>
        <taxon>Actinomycetes</taxon>
        <taxon>Kitasatosporales</taxon>
        <taxon>Streptomycetaceae</taxon>
        <taxon>Embleya</taxon>
    </lineage>
</organism>
<protein>
    <submittedName>
        <fullName evidence="2">Uncharacterized protein</fullName>
    </submittedName>
</protein>
<dbReference type="AlphaFoldDB" id="A0A1T3NWQ1"/>
<name>A0A1T3NWQ1_9ACTN</name>
<proteinExistence type="predicted"/>
<keyword evidence="1" id="KW-0812">Transmembrane</keyword>
<evidence type="ECO:0000256" key="1">
    <source>
        <dbReference type="SAM" id="Phobius"/>
    </source>
</evidence>
<comment type="caution">
    <text evidence="2">The sequence shown here is derived from an EMBL/GenBank/DDBJ whole genome shotgun (WGS) entry which is preliminary data.</text>
</comment>
<dbReference type="Proteomes" id="UP000190037">
    <property type="component" value="Unassembled WGS sequence"/>
</dbReference>
<feature type="transmembrane region" description="Helical" evidence="1">
    <location>
        <begin position="34"/>
        <end position="52"/>
    </location>
</feature>
<sequence length="203" mass="22429">MGASGWWRIRRNRDRSMTSPGDAAFELRKGWNRATVLVCVFDVGLAGAGFLVPGWGVAVVLWVMAATGLPVAASAIRGNWFFRADAEGPVIRSTTIRGDHRVRLPWNRVDAIVVWKMNHNTWIGVIPRPDAVPRGAGPTWLRRVGRWVAGDAAEMCTLVHGVRLDLPQLAQLLDEFAPHVALVDQSGRRTVVHRRGFDEDPLG</sequence>
<reference evidence="2 3" key="1">
    <citation type="submission" date="2017-03" db="EMBL/GenBank/DDBJ databases">
        <title>Draft genome sequence of Streptomyces scabrisporus NF3, endophyte isolated from Amphipterygium adstringens.</title>
        <authorList>
            <person name="Vazquez M."/>
            <person name="Ceapa C.D."/>
            <person name="Rodriguez Luna D."/>
            <person name="Sanchez Esquivel S."/>
        </authorList>
    </citation>
    <scope>NUCLEOTIDE SEQUENCE [LARGE SCALE GENOMIC DNA]</scope>
    <source>
        <strain evidence="2 3">NF3</strain>
    </source>
</reference>
<keyword evidence="1" id="KW-0472">Membrane</keyword>